<dbReference type="InterPro" id="IPR012997">
    <property type="entry name" value="RplA"/>
</dbReference>
<evidence type="ECO:0000259" key="7">
    <source>
        <dbReference type="Pfam" id="PF03330"/>
    </source>
</evidence>
<feature type="chain" id="PRO_5033191202" description="Probable endolytic peptidoglycan transglycosylase RlpA" evidence="4">
    <location>
        <begin position="21"/>
        <end position="329"/>
    </location>
</feature>
<gene>
    <name evidence="4" type="primary">rlpA</name>
    <name evidence="9" type="ORF">IFE08_10680</name>
</gene>
<dbReference type="EMBL" id="CP061839">
    <property type="protein sequence ID" value="QOW60280.1"/>
    <property type="molecule type" value="Genomic_DNA"/>
</dbReference>
<dbReference type="CDD" id="cd22268">
    <property type="entry name" value="DPBB_RlpA-like"/>
    <property type="match status" value="1"/>
</dbReference>
<dbReference type="SUPFAM" id="SSF50685">
    <property type="entry name" value="Barwin-like endoglucanases"/>
    <property type="match status" value="1"/>
</dbReference>
<dbReference type="SUPFAM" id="SSF110997">
    <property type="entry name" value="Sporulation related repeat"/>
    <property type="match status" value="1"/>
</dbReference>
<dbReference type="InterPro" id="IPR009009">
    <property type="entry name" value="RlpA-like_DPBB"/>
</dbReference>
<dbReference type="EC" id="4.2.2.-" evidence="4"/>
<dbReference type="Gene3D" id="3.30.70.1070">
    <property type="entry name" value="Sporulation related repeat"/>
    <property type="match status" value="1"/>
</dbReference>
<keyword evidence="1 4" id="KW-0732">Signal</keyword>
<sequence length="329" mass="36940" precursor="true">MKKIILMLITLACFTGLMYAQGEVINAETYASYYGEAFHGRQTANGEIFDMNAYTAAHKTLPFGTMVEVTNLENGKKVVVRINDRGPFVGNREIDISKAAAAALDMLSRGVTRVSLRKIDTNDKAAFGVSGTAGGMQSASQSQTSQYQQAQNSQYGSQGGVQGQQYPGQTPQYGAQQTQGQQYNSQQYQGSQETAQYQPPRMQDPQYGSQSQYGSQYGQSQSQYGSQYQPVQTMPQYQQPQRELVYIPTTPAETSGELWRIQLGSFAREENAMRLIVQLRKIGFEPAYEKTETHIRVVLYGIRPYDLEKVKDVLKTHNFKDYVLKQENW</sequence>
<dbReference type="InterPro" id="IPR036908">
    <property type="entry name" value="RlpA-like_sf"/>
</dbReference>
<dbReference type="InterPro" id="IPR007730">
    <property type="entry name" value="SPOR-like_dom"/>
</dbReference>
<feature type="compositionally biased region" description="Low complexity" evidence="6">
    <location>
        <begin position="135"/>
        <end position="156"/>
    </location>
</feature>
<dbReference type="HAMAP" id="MF_02071">
    <property type="entry name" value="RlpA"/>
    <property type="match status" value="1"/>
</dbReference>
<keyword evidence="2 4" id="KW-0456">Lyase</keyword>
<dbReference type="Pfam" id="PF03330">
    <property type="entry name" value="DPBB_1"/>
    <property type="match status" value="1"/>
</dbReference>
<accession>A0A7S6WN92</accession>
<name>A0A7S6WN92_9SPIR</name>
<evidence type="ECO:0000256" key="4">
    <source>
        <dbReference type="HAMAP-Rule" id="MF_02071"/>
    </source>
</evidence>
<dbReference type="GO" id="GO:0042834">
    <property type="term" value="F:peptidoglycan binding"/>
    <property type="evidence" value="ECO:0007669"/>
    <property type="project" value="InterPro"/>
</dbReference>
<reference evidence="9 10" key="1">
    <citation type="submission" date="2020-09" db="EMBL/GenBank/DDBJ databases">
        <title>Characterization of Treponema spp. from bovine digital dermatitis in Korea.</title>
        <authorList>
            <person name="Espiritu H.M."/>
            <person name="Cho Y.I."/>
            <person name="Mamuad L."/>
        </authorList>
    </citation>
    <scope>NUCLEOTIDE SEQUENCE [LARGE SCALE GENOMIC DNA]</scope>
    <source>
        <strain evidence="9 10">KS1</strain>
    </source>
</reference>
<evidence type="ECO:0000313" key="10">
    <source>
        <dbReference type="Proteomes" id="UP000593915"/>
    </source>
</evidence>
<comment type="function">
    <text evidence="4">Lytic transglycosylase with a strong preference for naked glycan strands that lack stem peptides.</text>
</comment>
<evidence type="ECO:0000259" key="8">
    <source>
        <dbReference type="Pfam" id="PF05036"/>
    </source>
</evidence>
<feature type="domain" description="SPOR" evidence="8">
    <location>
        <begin position="256"/>
        <end position="299"/>
    </location>
</feature>
<dbReference type="NCBIfam" id="TIGR00413">
    <property type="entry name" value="rlpA"/>
    <property type="match status" value="1"/>
</dbReference>
<evidence type="ECO:0000256" key="5">
    <source>
        <dbReference type="RuleBase" id="RU003495"/>
    </source>
</evidence>
<evidence type="ECO:0000256" key="1">
    <source>
        <dbReference type="ARBA" id="ARBA00022729"/>
    </source>
</evidence>
<dbReference type="Proteomes" id="UP000593915">
    <property type="component" value="Chromosome"/>
</dbReference>
<feature type="compositionally biased region" description="Low complexity" evidence="6">
    <location>
        <begin position="206"/>
        <end position="229"/>
    </location>
</feature>
<feature type="region of interest" description="Disordered" evidence="6">
    <location>
        <begin position="131"/>
        <end position="235"/>
    </location>
</feature>
<protein>
    <recommendedName>
        <fullName evidence="4">Probable endolytic peptidoglycan transglycosylase RlpA</fullName>
        <ecNumber evidence="4">4.2.2.-</ecNumber>
    </recommendedName>
</protein>
<dbReference type="GO" id="GO:0000270">
    <property type="term" value="P:peptidoglycan metabolic process"/>
    <property type="evidence" value="ECO:0007669"/>
    <property type="project" value="UniProtKB-UniRule"/>
</dbReference>
<evidence type="ECO:0000256" key="2">
    <source>
        <dbReference type="ARBA" id="ARBA00023239"/>
    </source>
</evidence>
<dbReference type="InterPro" id="IPR036680">
    <property type="entry name" value="SPOR-like_sf"/>
</dbReference>
<feature type="domain" description="RlpA-like protein double-psi beta-barrel" evidence="7">
    <location>
        <begin position="28"/>
        <end position="115"/>
    </location>
</feature>
<dbReference type="PANTHER" id="PTHR34183">
    <property type="entry name" value="ENDOLYTIC PEPTIDOGLYCAN TRANSGLYCOSYLASE RLPA"/>
    <property type="match status" value="1"/>
</dbReference>
<dbReference type="RefSeq" id="WP_194075863.1">
    <property type="nucleotide sequence ID" value="NZ_CP061839.1"/>
</dbReference>
<dbReference type="PANTHER" id="PTHR34183:SF8">
    <property type="entry name" value="ENDOLYTIC PEPTIDOGLYCAN TRANSGLYCOSYLASE RLPA-RELATED"/>
    <property type="match status" value="1"/>
</dbReference>
<feature type="compositionally biased region" description="Low complexity" evidence="6">
    <location>
        <begin position="163"/>
        <end position="192"/>
    </location>
</feature>
<feature type="signal peptide" evidence="4">
    <location>
        <begin position="1"/>
        <end position="20"/>
    </location>
</feature>
<dbReference type="GO" id="GO:0071555">
    <property type="term" value="P:cell wall organization"/>
    <property type="evidence" value="ECO:0007669"/>
    <property type="project" value="UniProtKB-KW"/>
</dbReference>
<dbReference type="GO" id="GO:0008932">
    <property type="term" value="F:lytic endotransglycosylase activity"/>
    <property type="evidence" value="ECO:0007669"/>
    <property type="project" value="UniProtKB-UniRule"/>
</dbReference>
<keyword evidence="3 4" id="KW-0961">Cell wall biogenesis/degradation</keyword>
<proteinExistence type="inferred from homology"/>
<evidence type="ECO:0000256" key="3">
    <source>
        <dbReference type="ARBA" id="ARBA00023316"/>
    </source>
</evidence>
<comment type="similarity">
    <text evidence="4 5">Belongs to the RlpA family.</text>
</comment>
<organism evidence="9 10">
    <name type="scientific">Treponema pedis</name>
    <dbReference type="NCBI Taxonomy" id="409322"/>
    <lineage>
        <taxon>Bacteria</taxon>
        <taxon>Pseudomonadati</taxon>
        <taxon>Spirochaetota</taxon>
        <taxon>Spirochaetia</taxon>
        <taxon>Spirochaetales</taxon>
        <taxon>Treponemataceae</taxon>
        <taxon>Treponema</taxon>
    </lineage>
</organism>
<evidence type="ECO:0000313" key="9">
    <source>
        <dbReference type="EMBL" id="QOW60280.1"/>
    </source>
</evidence>
<dbReference type="Gene3D" id="2.40.40.10">
    <property type="entry name" value="RlpA-like domain"/>
    <property type="match status" value="1"/>
</dbReference>
<dbReference type="InterPro" id="IPR034718">
    <property type="entry name" value="RlpA"/>
</dbReference>
<evidence type="ECO:0000256" key="6">
    <source>
        <dbReference type="SAM" id="MobiDB-lite"/>
    </source>
</evidence>
<dbReference type="Pfam" id="PF05036">
    <property type="entry name" value="SPOR"/>
    <property type="match status" value="1"/>
</dbReference>
<dbReference type="AlphaFoldDB" id="A0A7S6WN92"/>